<feature type="compositionally biased region" description="Low complexity" evidence="1">
    <location>
        <begin position="290"/>
        <end position="304"/>
    </location>
</feature>
<feature type="region of interest" description="Disordered" evidence="1">
    <location>
        <begin position="290"/>
        <end position="318"/>
    </location>
</feature>
<name>A0ABV9NAX3_9PROT</name>
<protein>
    <submittedName>
        <fullName evidence="4">PDZ domain-containing protein</fullName>
    </submittedName>
</protein>
<feature type="signal peptide" evidence="2">
    <location>
        <begin position="1"/>
        <end position="21"/>
    </location>
</feature>
<dbReference type="Pfam" id="PF17820">
    <property type="entry name" value="PDZ_6"/>
    <property type="match status" value="1"/>
</dbReference>
<sequence length="318" mass="33303">MAGRILAAGAALCLTACNTLGTALTPGIEPRLALAGETRLQARVLALATPVLTANAAACAHTYPFTGLVTTHIADWPESERGALQAAMGADARPRIWITAPDSPATRAGLQPGDILLGLNGRWSQSNARWHDDFRTRTLPAALRRGPARLRVERSGESFDLVLTPQPACAAHVRLVAVNIAGGRRQSVWIAGDSLFVARDFAVSASDITLQQFMALALARHIASSQSLPAFMARALQGPDLLSFTLGFDAIDQLAGRGPDNRPPRQRRPSDTDILLTTLLLMQAEAYAPLSGPASPASAAASGPEGVSDTGSGLSVQP</sequence>
<dbReference type="RefSeq" id="WP_371393486.1">
    <property type="nucleotide sequence ID" value="NZ_CP163421.1"/>
</dbReference>
<dbReference type="Gene3D" id="2.30.42.10">
    <property type="match status" value="1"/>
</dbReference>
<evidence type="ECO:0000256" key="1">
    <source>
        <dbReference type="SAM" id="MobiDB-lite"/>
    </source>
</evidence>
<dbReference type="InterPro" id="IPR041489">
    <property type="entry name" value="PDZ_6"/>
</dbReference>
<evidence type="ECO:0000313" key="4">
    <source>
        <dbReference type="EMBL" id="MFC4725457.1"/>
    </source>
</evidence>
<proteinExistence type="predicted"/>
<feature type="compositionally biased region" description="Polar residues" evidence="1">
    <location>
        <begin position="309"/>
        <end position="318"/>
    </location>
</feature>
<reference evidence="5" key="1">
    <citation type="journal article" date="2019" name="Int. J. Syst. Evol. Microbiol.">
        <title>The Global Catalogue of Microorganisms (GCM) 10K type strain sequencing project: providing services to taxonomists for standard genome sequencing and annotation.</title>
        <authorList>
            <consortium name="The Broad Institute Genomics Platform"/>
            <consortium name="The Broad Institute Genome Sequencing Center for Infectious Disease"/>
            <person name="Wu L."/>
            <person name="Ma J."/>
        </authorList>
    </citation>
    <scope>NUCLEOTIDE SEQUENCE [LARGE SCALE GENOMIC DNA]</scope>
    <source>
        <strain evidence="5">CCUG 62981</strain>
    </source>
</reference>
<feature type="domain" description="PDZ" evidence="3">
    <location>
        <begin position="101"/>
        <end position="122"/>
    </location>
</feature>
<dbReference type="Proteomes" id="UP001596024">
    <property type="component" value="Unassembled WGS sequence"/>
</dbReference>
<evidence type="ECO:0000313" key="5">
    <source>
        <dbReference type="Proteomes" id="UP001596024"/>
    </source>
</evidence>
<evidence type="ECO:0000259" key="3">
    <source>
        <dbReference type="Pfam" id="PF17820"/>
    </source>
</evidence>
<dbReference type="InterPro" id="IPR036034">
    <property type="entry name" value="PDZ_sf"/>
</dbReference>
<keyword evidence="2" id="KW-0732">Signal</keyword>
<dbReference type="EMBL" id="JBHSGQ010000004">
    <property type="protein sequence ID" value="MFC4725457.1"/>
    <property type="molecule type" value="Genomic_DNA"/>
</dbReference>
<accession>A0ABV9NAX3</accession>
<organism evidence="4 5">
    <name type="scientific">Glycocaulis abyssi</name>
    <dbReference type="NCBI Taxonomy" id="1433403"/>
    <lineage>
        <taxon>Bacteria</taxon>
        <taxon>Pseudomonadati</taxon>
        <taxon>Pseudomonadota</taxon>
        <taxon>Alphaproteobacteria</taxon>
        <taxon>Maricaulales</taxon>
        <taxon>Maricaulaceae</taxon>
        <taxon>Glycocaulis</taxon>
    </lineage>
</organism>
<dbReference type="SUPFAM" id="SSF50156">
    <property type="entry name" value="PDZ domain-like"/>
    <property type="match status" value="1"/>
</dbReference>
<evidence type="ECO:0000256" key="2">
    <source>
        <dbReference type="SAM" id="SignalP"/>
    </source>
</evidence>
<keyword evidence="5" id="KW-1185">Reference proteome</keyword>
<gene>
    <name evidence="4" type="ORF">ACFPB0_09170</name>
</gene>
<comment type="caution">
    <text evidence="4">The sequence shown here is derived from an EMBL/GenBank/DDBJ whole genome shotgun (WGS) entry which is preliminary data.</text>
</comment>
<feature type="chain" id="PRO_5046163657" evidence="2">
    <location>
        <begin position="22"/>
        <end position="318"/>
    </location>
</feature>